<keyword evidence="15" id="KW-0648">Protein biosynthesis</keyword>
<keyword evidence="8 21" id="KW-0690">Ribosome biogenesis</keyword>
<evidence type="ECO:0000256" key="18">
    <source>
        <dbReference type="ARBA" id="ARBA00023274"/>
    </source>
</evidence>
<evidence type="ECO:0000256" key="16">
    <source>
        <dbReference type="ARBA" id="ARBA00023146"/>
    </source>
</evidence>
<dbReference type="PRINTS" id="PR00380">
    <property type="entry name" value="KINESINHEAVY"/>
</dbReference>
<dbReference type="InterPro" id="IPR016024">
    <property type="entry name" value="ARM-type_fold"/>
</dbReference>
<keyword evidence="10" id="KW-0436">Ligase</keyword>
<dbReference type="Gene3D" id="1.20.120.20">
    <property type="entry name" value="Apolipoprotein"/>
    <property type="match status" value="1"/>
</dbReference>
<keyword evidence="13 20" id="KW-0067">ATP-binding</keyword>
<dbReference type="Pfam" id="PF17759">
    <property type="entry name" value="tRNA_synthFbeta"/>
    <property type="match status" value="1"/>
</dbReference>
<feature type="region of interest" description="Disordered" evidence="23">
    <location>
        <begin position="2567"/>
        <end position="2592"/>
    </location>
</feature>
<feature type="region of interest" description="Disordered" evidence="23">
    <location>
        <begin position="221"/>
        <end position="373"/>
    </location>
</feature>
<comment type="subcellular location">
    <subcellularLocation>
        <location evidence="2">Cytoplasm</location>
    </subcellularLocation>
    <subcellularLocation>
        <location evidence="3 21">Nucleus</location>
        <location evidence="3 21">Nucleolus</location>
    </subcellularLocation>
</comment>
<dbReference type="InterPro" id="IPR011989">
    <property type="entry name" value="ARM-like"/>
</dbReference>
<feature type="binding site" evidence="20">
    <location>
        <begin position="1797"/>
        <end position="1804"/>
    </location>
    <ligand>
        <name>ATP</name>
        <dbReference type="ChEBI" id="CHEBI:30616"/>
    </ligand>
</feature>
<keyword evidence="18 21" id="KW-0687">Ribonucleoprotein</keyword>
<dbReference type="SUPFAM" id="SSF48371">
    <property type="entry name" value="ARM repeat"/>
    <property type="match status" value="2"/>
</dbReference>
<dbReference type="GO" id="GO:0003777">
    <property type="term" value="F:microtubule motor activity"/>
    <property type="evidence" value="ECO:0007669"/>
    <property type="project" value="InterPro"/>
</dbReference>
<dbReference type="InterPro" id="IPR001752">
    <property type="entry name" value="Kinesin_motor_dom"/>
</dbReference>
<comment type="catalytic activity">
    <reaction evidence="19">
        <text>tRNA(Phe) + L-phenylalanine + ATP = L-phenylalanyl-tRNA(Phe) + AMP + diphosphate + H(+)</text>
        <dbReference type="Rhea" id="RHEA:19413"/>
        <dbReference type="Rhea" id="RHEA-COMP:9668"/>
        <dbReference type="Rhea" id="RHEA-COMP:9699"/>
        <dbReference type="ChEBI" id="CHEBI:15378"/>
        <dbReference type="ChEBI" id="CHEBI:30616"/>
        <dbReference type="ChEBI" id="CHEBI:33019"/>
        <dbReference type="ChEBI" id="CHEBI:58095"/>
        <dbReference type="ChEBI" id="CHEBI:78442"/>
        <dbReference type="ChEBI" id="CHEBI:78531"/>
        <dbReference type="ChEBI" id="CHEBI:456215"/>
        <dbReference type="EC" id="6.1.1.20"/>
    </reaction>
</comment>
<feature type="compositionally biased region" description="Basic and acidic residues" evidence="23">
    <location>
        <begin position="4543"/>
        <end position="4561"/>
    </location>
</feature>
<evidence type="ECO:0000256" key="8">
    <source>
        <dbReference type="ARBA" id="ARBA00022517"/>
    </source>
</evidence>
<dbReference type="NCBIfam" id="TIGR00471">
    <property type="entry name" value="pheT_arch"/>
    <property type="match status" value="1"/>
</dbReference>
<dbReference type="InterPro" id="IPR022742">
    <property type="entry name" value="Hydrolase_4"/>
</dbReference>
<reference evidence="27 28" key="1">
    <citation type="submission" date="2012-05" db="EMBL/GenBank/DDBJ databases">
        <title>Recombination and specialization in a pathogen metapopulation.</title>
        <authorList>
            <person name="Gardiner A."/>
            <person name="Kemen E."/>
            <person name="Schultz-Larsen T."/>
            <person name="MacLean D."/>
            <person name="Van Oosterhout C."/>
            <person name="Jones J.D.G."/>
        </authorList>
    </citation>
    <scope>NUCLEOTIDE SEQUENCE [LARGE SCALE GENOMIC DNA]</scope>
    <source>
        <strain evidence="27 28">Ac Nc2</strain>
    </source>
</reference>
<evidence type="ECO:0000256" key="3">
    <source>
        <dbReference type="ARBA" id="ARBA00004604"/>
    </source>
</evidence>
<dbReference type="OrthoDB" id="31183at2759"/>
<dbReference type="Gene3D" id="3.30.930.10">
    <property type="entry name" value="Bira Bifunctional Protein, Domain 2"/>
    <property type="match status" value="1"/>
</dbReference>
<feature type="compositionally biased region" description="Basic and acidic residues" evidence="23">
    <location>
        <begin position="289"/>
        <end position="298"/>
    </location>
</feature>
<evidence type="ECO:0000256" key="13">
    <source>
        <dbReference type="ARBA" id="ARBA00022840"/>
    </source>
</evidence>
<feature type="region of interest" description="Disordered" evidence="23">
    <location>
        <begin position="4541"/>
        <end position="4561"/>
    </location>
</feature>
<dbReference type="InterPro" id="IPR029058">
    <property type="entry name" value="AB_hydrolase_fold"/>
</dbReference>
<feature type="coiled-coil region" evidence="22">
    <location>
        <begin position="2350"/>
        <end position="2406"/>
    </location>
</feature>
<dbReference type="GO" id="GO:0000287">
    <property type="term" value="F:magnesium ion binding"/>
    <property type="evidence" value="ECO:0007669"/>
    <property type="project" value="InterPro"/>
</dbReference>
<evidence type="ECO:0000256" key="9">
    <source>
        <dbReference type="ARBA" id="ARBA00022552"/>
    </source>
</evidence>
<dbReference type="InParanoid" id="A0A024GE98"/>
<dbReference type="InterPro" id="IPR004531">
    <property type="entry name" value="Phe-tRNA-synth_IIc_bsu_arc_euk"/>
</dbReference>
<dbReference type="GO" id="GO:0007018">
    <property type="term" value="P:microtubule-based movement"/>
    <property type="evidence" value="ECO:0007669"/>
    <property type="project" value="InterPro"/>
</dbReference>
<comment type="similarity">
    <text evidence="4">Belongs to the phenylalanyl-tRNA synthetase beta subunit family. Type 2 subfamily.</text>
</comment>
<keyword evidence="17 21" id="KW-0539">Nucleus</keyword>
<dbReference type="PROSITE" id="PS51483">
    <property type="entry name" value="B5"/>
    <property type="match status" value="1"/>
</dbReference>
<dbReference type="STRING" id="65357.A0A024GE98"/>
<dbReference type="FunFam" id="3.30.930.10:FF:000059">
    <property type="entry name" value="phenylalanine--tRNA ligase beta subunit"/>
    <property type="match status" value="1"/>
</dbReference>
<dbReference type="Pfam" id="PF03483">
    <property type="entry name" value="B3_4"/>
    <property type="match status" value="1"/>
</dbReference>
<organism evidence="27 28">
    <name type="scientific">Albugo candida</name>
    <dbReference type="NCBI Taxonomy" id="65357"/>
    <lineage>
        <taxon>Eukaryota</taxon>
        <taxon>Sar</taxon>
        <taxon>Stramenopiles</taxon>
        <taxon>Oomycota</taxon>
        <taxon>Peronosporomycetes</taxon>
        <taxon>Albuginales</taxon>
        <taxon>Albuginaceae</taxon>
        <taxon>Albugo</taxon>
    </lineage>
</organism>
<feature type="compositionally biased region" description="Basic and acidic residues" evidence="23">
    <location>
        <begin position="1129"/>
        <end position="1149"/>
    </location>
</feature>
<feature type="coiled-coil region" evidence="22">
    <location>
        <begin position="1381"/>
        <end position="1429"/>
    </location>
</feature>
<dbReference type="InterPro" id="IPR040191">
    <property type="entry name" value="UTP10"/>
</dbReference>
<dbReference type="GO" id="GO:0004826">
    <property type="term" value="F:phenylalanine-tRNA ligase activity"/>
    <property type="evidence" value="ECO:0007669"/>
    <property type="project" value="UniProtKB-EC"/>
</dbReference>
<dbReference type="SMART" id="SM01036">
    <property type="entry name" value="BP28CT"/>
    <property type="match status" value="1"/>
</dbReference>
<feature type="compositionally biased region" description="Basic and acidic residues" evidence="23">
    <location>
        <begin position="305"/>
        <end position="322"/>
    </location>
</feature>
<evidence type="ECO:0000256" key="14">
    <source>
        <dbReference type="ARBA" id="ARBA00022842"/>
    </source>
</evidence>
<keyword evidence="9 21" id="KW-0698">rRNA processing</keyword>
<evidence type="ECO:0000313" key="27">
    <source>
        <dbReference type="EMBL" id="CCI45202.1"/>
    </source>
</evidence>
<dbReference type="SMART" id="SM00874">
    <property type="entry name" value="B5"/>
    <property type="match status" value="1"/>
</dbReference>
<comment type="function">
    <text evidence="21">Involved in nucleolar processing of pre-18S ribosomal RNA.</text>
</comment>
<dbReference type="InterPro" id="IPR005147">
    <property type="entry name" value="tRNA_synthase_B5-dom"/>
</dbReference>
<dbReference type="PROSITE" id="PS00411">
    <property type="entry name" value="KINESIN_MOTOR_1"/>
    <property type="match status" value="1"/>
</dbReference>
<feature type="compositionally biased region" description="Polar residues" evidence="23">
    <location>
        <begin position="1118"/>
        <end position="1128"/>
    </location>
</feature>
<keyword evidence="12 20" id="KW-0547">Nucleotide-binding</keyword>
<comment type="caution">
    <text evidence="27">The sequence shown here is derived from an EMBL/GenBank/DDBJ whole genome shotgun (WGS) entry which is preliminary data.</text>
</comment>
<sequence length="6293" mass="706979">MSVHTCWQNTLLGSDSMLASENSTSIDPQNSVEQISRRVLEAIHTKFLQNYDIRMRRKMPEADGKFPLTLQEMSLVLDNLIRKEVEASHRHRTLEAPAPSIVPFGRTVNVEQKRSEKTRNFVNREISAKKTIIHDCKLPFSDLLRLREQKEALLGEREREINDQILAHLNRKNASVNTVPCKPDPRPEEDFLQVSSKQCAYKNRCVAVDKVDQGTNMDRPIQSQQALQMGRKPLSELQCSPRSYTRSESNVQIRTKSPDSIRSSNRSPANLSPRSVQSTLETLQTRNSLKRDGRRKETSGVCSCSKEEPKSEISSSPRDRILTRRTSNSKTWSEYSPISSSRHESHRQACKTTSPPRRFEKFQPSQNGLSSLAQQDPRRGIWAMLKDGYEVLVQNVIRPIRAEYTIQDLGPKRVLIDGILTNRLDLQLKNKGGFNLECSWWKPNFDSRRYGSSLYNENTNSNQYEAINKRPPCIIVLHGNCSCRVGSLDIVRIGVPAGFSVFSLDFAGSGNSEGKYVSLGYHEKLDIAAAVHYINSTNEAGSIVLWGRSMGAVASLLYAEEDLKIHAMVLDSPFSSLQQLATELVSDGKVAVPKLAVKAVMQLMRRDIKRRAKFDMFKLRPIDRVHKCKVPAYYMLGLNDNLVRPEHVKELYKQHKGPKQLYTFKGGHNSPRPQEGYFQAIQFIRVMIGLLPLERDRVTIPQSSCHKSKSSASSYREVPNPLEPGTSLESIATMSVVELRTIIRRAGYNDNTCKEKQDLIDLVLFIYSRYLKDKKRQQSSLKQSRSQNTCSTAKKSGVAEINVRCADTEHRVAVYALKENLLDEIYKLYLVASNARKRDANESSRWLVVLRGQILADCEIIDLYALSSNDFLVVTQDNHVQSSPRPALPQTTPLSDKSNLMNTLLEMGFSEQFVRGILPQCTIVEDAIAFLATENDENGKDSALNAHIAEIDEVIHRYPNLGPMKHVLYDIRYYHQLLEWRLQTRKMQISKAFTTMHELFGDELLDQLVKIPITTLAFLKLPINVNKHFDVRTNQGGRKAVTDSSCSHRQRQSVEDSDALQRIIAMGFDPDLVLAVLTPPWRSSKDVYDYEMDSETNEVASQEIGNARSGMNDRKCLTPSTLQHTNPAQRERDNERRLDLMDLSTDQKSHCRGLGKSLKSRTSELNARTANHLVHKANGDSKGDASQDWEDASRSPIMENTTYPHEDAVYALRNIEVDDDTACMEIADAELFQAAVIEHATVLGIDPEVEYDLLWVAKESLIAPLPEGWHAVTSTDSGEPYYYSEITGESRWDHPCDEQFRQLYLDLKDRKRLDARASHEGSPEQLYNSEQDHRYDTDLQVDSARKFRQHNDSTCELSTYSSFASIKRNQKSLGWFTDQISKDEQNTLEEVEEQNAALRNTLVALNRTLEIQENELAISSQEIVKQKEQNLKLESKTKNFMLEITHLQSELKSMRHGNIATGRADLTDSNDPYPTAHSNDLDIVHSKHIAAEIDRLKGALIMQENAQEGRLRKAEDERKSLIEAHSKTTEKILNDQKLQEQSVQAHTSELIEQIKLLQTKIKHMEFEKRDLEEIRAQDEAASKTLRLSLEEREKVSRLAHNTLQSEVGEMRSIIQTQKADLIAANNQITSLLQQREKHDLLIRQAYDSGFEEAKRTSSALVEEFKIEKQRAADLYTQELRNRRKLHNRLMELQGNIRVFCRVRPISAIEVKSEEVALAVAFRDQDPQALELHIGSGTSNDGSTDANTSVSPGYVQKHVFEFDHVFQPNSSQADVFEQTRDLIVSALDGFNVCIFAYGQTGSGKTYTMEGCEDNQGVNFRALQELFRIRGERLATGNVDCSIKLSILEVYNETIIDLLGTGLDTGRRGLDIRVGKQGIHVENLKEVEVFGEADILASMKLGHSHRSVGSHDINEHSSRSHLVLSIKIETVLKSENRRLHSTLHLIDLAGSERVSKTAASGQRLKEAQNINRSLSALGDVISALGSNSKHVPYRNSKLTFLLQDSLSGNSKVLMFVNVSPVQWNAWESLCSLNFASRCRSIALGHAKANNTPTCAVDKGSGEHGTMEGYLIRLPSQLNVNKFWRYASLDVDDIMKFTGESKKDFSKPQLLYYVLEEGYLQAYTSHQTAHRRDKEYLVENIVLTAHDIEVERMEDWNVIYLRTLATTSGLDTKTNKTETKPAVIDDEEMVRCSGRLQHNTQCSVEDDASDVDENDHGSDPMYCFCFHLPFSRKSLNSYRVSIPTSQPDDSKQLWLYAAQQDLMNKWVLRILNWNRYVFDFLTVDLILLSVEEHNRNNTMAATRKAQINNLQEKLDKGVESTKSYLGHLKKNVSDYDARNMFTEKAQSVIEKGLDEAAKSVDRLRDSAEELRKQSGDASDETIKSAQKSLEHLKRAMETLRGGAEEYDKKIGGQNQQAMGEAAQNSLASVVNTTRQGAMDAIDMASEQFSRLSEMLKSSTDSVRYTAAVATGEAVKAAEVVDDTIGVTSTASAVAGRVTDLAHQVDEKLGVTSKASTIDQKVTGGMASGLIQKGAQMVQETVDYVTETLQHAKMVADSSDTVQMVEGTVKDTAGSAKEKVQGTIDSAKDTAQQTKDKAGEFVAPAGEMASSAKDTVHEAAGSAKDTAQSASSSVMEKGKDAAGMGKDMGNNAKDKAQNAAGAAKDQAEGTAQAVKGKAEDMAGSAKDKAQDTAGTAKGHAQGTASAAKDKVEGTAGAAKDKAQSTAGVAKEQALGSANSAKSKVQETAGVAKEKAQDVTEAGKNAAQGTGCEEGTGMGESVSNLVSQFEERVSEASMSAKEAVMGAAPAMSATQKVEQKNQLGKDEGGMLGKASAAAEKVKDTAADMMSTQKIYLEGLKKRCFPSVSESYEMSCKKRCRSIDFRSEADDDGKGCVKYTQRQVDYLEQVKQAEISRLRTECEQFILRKEAELQKLKPEISKWREHALQIEKRSERYQQENKLLKRAITIQAQQKEDSQRENQVLKQLTAQAAEHIKRLEQSNYALRIHLEKSTSLQSLREKGAGSKRRIVSFLYEHREAAQLDDEMIYNMACNGLIELQKLDARFDTFLEDPSKTQKNTKYNVAELFSRQRVHFRRAHLTRVENSQLSAQLRFVIDALSGYFLLNATHKVLEFLIRRYEIHRYNVDDVMTMIICYHESPFFARMFRLLHIRDTRWEFLLSVKTQKHSSNGDHEIMVVRDVLVQRALDDTSFIEFIFDAIYPCAKDSVKHDDNNLNSYFGTSLPSNHSKLISLYTAMVLGVVQRSQIISETLLRKILPQLLRTCAAVQCPDLQISGYMILTKLSSRATFAASTLSALVKQIVKHIPRTASNHHTVLFSGSGSSSYHAILCLTHLSQTQPLLVLDRRVAKYFAQIPDLGSILRSAADNYDISNLARSILYEFLTNVTGCSIEEKGGKRDLYFDSAQCLIEVLPKSTMSPIIDDLVQKLFSEAELANYDLSDGKVASISRLCQVLSRKYMEEAEKGVQTLLHNNVKLEESQTSHSKGNSRLYGQRDKFLSATFTKVPNSARFLPFSIDTHETAEVQITSLALALDHPSGNTRLQAIKTLESAVVEKDQVEFSAILDNGDILLRRLQDDSLDIVHSLISSKILSGLLLRTCAPKSVCQALSPTLKRFLSSELAMKSCQHHHEERSTNKKSVDYLNVANALLGFLVQEFAPHTGHRFDDHILRYLLCLTANTHYKNLYLKADGGSQKFRDDTSQSFVNKIIDFTSQLEHPFSSALKVWLHEGGSRSHNWSQFIQVLSKALAENVDQLLPCCLSWAHSVASQDDLGLGSHEALSPMLLIETLECSRRQDTLSGADKVVLDRAFQDVLYKEYIHICTTKQDKKDNGSLLSIVKFICNFAIDHSGVYTKMAKNRFESCLMILLSAPATIFSVIETQLYSFLKQYKASEAAPISSIPRISFKSSIFMSSIREIGIELDEEDERILVSVVTKRCIDIVRNAFEHADTVKSFSLLESTNALPVALVALVDEQGGVRQSAISCLEQWMDYCNNQSSKKRSGGDKAATIETYQSAITYLLDAKQDILYDSTSARRLIWSFYTADKITARRFYALLVQFVCSNPPEDFKASVKMLELLKEVEVETLWSETSDFFQQTLAGLLHVTNQNSTDVVAVLAELLTHYMRVPKKRQLTKHSSNAVLAVLKADSKHRPFAELQAAALNLLVPTLFQMLSSSTQLSLVKALLELLYQSELGSLTIKALGVLQQWPLSSSIYRDLLREFSTAGGGHLAHIECLLEILSHQLINRPEDSNMEMSRSMFAILRDLFASILSSADMHTNVSQYLFQILFVCLRHLCEKSGSISAVEPVNKIVEKKTLKRKPGKKSKSLILDVNREAQDLVGFTLQCLRREGISVQTRNDALLFVGALVSVDPGSVLRSLPSILHPETDVKGNKSNQNTDDYSFHVLETIITYVTPHVVMNAADLVPRNGSRAITIADYIRLFVDNYEDLQAFRRRQLFKTLTRCLGKDCISEVVVILIEHAVHADAAMNFADLLHDAHAVLSDWDVENQIESLRAILGFCNQLLPQLAECSDENGRDQDSKENDMEDGESKPAKLMTFLPAGPKQTRVLEQTLIDYVLVHLLDEKLQTLTDQAGRTSEGDEEDFESGHRLQRQYLQLAQATLLFYRRVTRQRIYARDAMIAIFWVNLGNRIMEIVSALQNLLSTPSFLALVGELLHHDNSMVRKKAMQLFNARLEEKRNDLTPIEELLYMEMIPELDEILQTQVNEECNGEHHAIPLNAEAWTTIQVALLSLDILARNFASNSQYQKNFNCVLKSIVKFLDVDLESLINQAKKTGQHVQVIGCAFVCLASICDATGPLVIPFLPKFFPQLLVGIEVSELKLREGNSNSGLQLFLECLLRALQTFTGKVAKFVTPYLARTIQCLLVPSLLATDSTRSNSTKIILDSTFRNVINNVDFRHVIPPLTGPVLQATIATSSDASMLKLLSMMSTIVTELPTSNVRQHLPLLARFYVTVMDLRRLHDLHRIVLHDLDVLEHETLECLVQFVLKLNEKQLKPFFIKLIEWTQSDSGLSRRLTFFRLLSKLTEHLRGIIVPYFGHTWHMLNSTLQEVLSVLRLKHSLDESNSESEDEFFANGQASKPKATKKAKLSNGVITTASTCASDNSGTGGILREQYLLLLQRTTEAFDGCFVHDQEQAFVTPDRFHAIMTSLVDTFDILTVSDLTTSIQKRKDVIYGSVVPCIVHLAWAVKDDLLWKPLHYAVLLKSRSRCGSVRLASLKTIEKCYQIIGDEFLVMLPESLPFLSELLEDNDSEVAKTCQYVIKQIEEISGESLDQEFTDEEFDHLCFEFGIELDDITNEKQLKQREAQNTKDTTVQYSESVLYKIDVPANRIDLLCLEGISRALRIFMNLENPPSYSLQNSFGREPLQFRVKATTKLVRPFMVAAVLNNVQLTQERYDSFIDLQDKLHQNICRRRTLVAIGTHDLDTVEGPFTYTALPPGEIQFIPLSQSHSYDAKTLLDVYRTNPEYKHLKPYTDIIYDKEVYPVVLDNKNVVLSLPPIINGEHSKISVKTRNILIECTATDLRKAKIVLNTMVTMFSQYCDSPYCIEPVQIVYEDDSICDEVVPDLETRQVYVAIADVYSMLFGQREPLELDEARMCALCDKMQLCAQVDDCGKKLVVQIPPTRSDILHPIDVIEDIGIAYGFNNIPHTIPKTKTFGAPQPLNKLTDQLREEISRGGFMELLTHGLCSHNENFEFLNTKDDGTKAVVLRNPATIEFEVVRTSLIPGVLKTIQNNKSLSFKDGLKLFEISDVVLLDPNSDVGASNVRRICAAYTGLTDGFEIIHGLVDRIMLLLGFRNVVEAPDIVSKLDEYYSIDPSSHQTYFEGRCADVNLHSFGKTKQLGTFGVLHPHVLESFDLAHPTSTLEMDLEPAHNSAISRQEAQTGNNVVLEKQVEIEVLADDQEKLYHIDAITTSEQSEDLQGLVHKLQEELQQTAMNVEKQLREADERFHRINATCDAITCKLMDIQVKPSSSEWPRLATKVALGQHLHHIKGMMLAKTVSGAAQRAISVEAFKNPAELQVPTNPTDGMPRENTLVDPSGEAFQQDAVDLEEEQVLDSTWAQKHDPGINEGFSMRQNVDAESEGDTLSNFVGSIDDTGLVMGTRAEVEEILLFQVAQLEKQQVDMGLSLADIRRQLNEFHGETIPPLNPKKESTIVNNFIMDWQSNVNDLRDELIEITKQFMTKSDFHAFIDTLPSRNMQRRDDVTITSYSNKDKAGIFGSAFRVNNIRTDHKTEITSKAGSFAWPWTYDRANWEKTWIDNCS</sequence>
<dbReference type="InterPro" id="IPR036020">
    <property type="entry name" value="WW_dom_sf"/>
</dbReference>
<evidence type="ECO:0000256" key="2">
    <source>
        <dbReference type="ARBA" id="ARBA00004496"/>
    </source>
</evidence>
<dbReference type="GO" id="GO:0008017">
    <property type="term" value="F:microtubule binding"/>
    <property type="evidence" value="ECO:0007669"/>
    <property type="project" value="InterPro"/>
</dbReference>
<feature type="compositionally biased region" description="Basic and acidic residues" evidence="23">
    <location>
        <begin position="2672"/>
        <end position="2686"/>
    </location>
</feature>
<dbReference type="SMART" id="SM00129">
    <property type="entry name" value="KISc"/>
    <property type="match status" value="1"/>
</dbReference>
<evidence type="ECO:0000256" key="4">
    <source>
        <dbReference type="ARBA" id="ARBA00007438"/>
    </source>
</evidence>
<keyword evidence="11" id="KW-0479">Metal-binding</keyword>
<dbReference type="InterPro" id="IPR020825">
    <property type="entry name" value="Phe-tRNA_synthase-like_B3/B4"/>
</dbReference>
<dbReference type="InterPro" id="IPR005146">
    <property type="entry name" value="B3/B4_tRNA-bd"/>
</dbReference>
<evidence type="ECO:0000259" key="24">
    <source>
        <dbReference type="PROSITE" id="PS50020"/>
    </source>
</evidence>
<dbReference type="Pfam" id="PF18262">
    <property type="entry name" value="PhetRS_B1"/>
    <property type="match status" value="1"/>
</dbReference>
<dbReference type="SMART" id="SM00456">
    <property type="entry name" value="WW"/>
    <property type="match status" value="1"/>
</dbReference>
<dbReference type="InterPro" id="IPR001202">
    <property type="entry name" value="WW_dom"/>
</dbReference>
<dbReference type="CDD" id="cd00769">
    <property type="entry name" value="PheRS_beta_core"/>
    <property type="match status" value="1"/>
</dbReference>
<evidence type="ECO:0000256" key="21">
    <source>
        <dbReference type="RuleBase" id="RU367065"/>
    </source>
</evidence>
<evidence type="ECO:0000256" key="12">
    <source>
        <dbReference type="ARBA" id="ARBA00022741"/>
    </source>
</evidence>
<dbReference type="Pfam" id="PF00397">
    <property type="entry name" value="WW"/>
    <property type="match status" value="1"/>
</dbReference>
<dbReference type="Pfam" id="PF00225">
    <property type="entry name" value="Kinesin"/>
    <property type="match status" value="1"/>
</dbReference>
<dbReference type="GO" id="GO:0045943">
    <property type="term" value="P:positive regulation of transcription by RNA polymerase I"/>
    <property type="evidence" value="ECO:0007669"/>
    <property type="project" value="TreeGrafter"/>
</dbReference>
<protein>
    <recommendedName>
        <fullName evidence="21">HEAT repeat-containing protein 1</fullName>
    </recommendedName>
</protein>
<dbReference type="GO" id="GO:0006432">
    <property type="term" value="P:phenylalanyl-tRNA aminoacylation"/>
    <property type="evidence" value="ECO:0007669"/>
    <property type="project" value="InterPro"/>
</dbReference>
<feature type="domain" description="Kinesin motor" evidence="25">
    <location>
        <begin position="1695"/>
        <end position="2039"/>
    </location>
</feature>
<dbReference type="SMART" id="SM00873">
    <property type="entry name" value="B3_4"/>
    <property type="match status" value="1"/>
</dbReference>
<dbReference type="Gene3D" id="3.30.56.10">
    <property type="match status" value="2"/>
</dbReference>
<feature type="compositionally biased region" description="Polar residues" evidence="23">
    <location>
        <begin position="237"/>
        <end position="287"/>
    </location>
</feature>
<feature type="domain" description="B5" evidence="26">
    <location>
        <begin position="5596"/>
        <end position="5678"/>
    </location>
</feature>
<keyword evidence="16" id="KW-0030">Aminoacyl-tRNA synthetase</keyword>
<dbReference type="InterPro" id="IPR027417">
    <property type="entry name" value="P-loop_NTPase"/>
</dbReference>
<dbReference type="InterPro" id="IPR036961">
    <property type="entry name" value="Kinesin_motor_dom_sf"/>
</dbReference>
<dbReference type="Proteomes" id="UP000053237">
    <property type="component" value="Unassembled WGS sequence"/>
</dbReference>
<evidence type="ECO:0000256" key="6">
    <source>
        <dbReference type="ARBA" id="ARBA00011209"/>
    </source>
</evidence>
<evidence type="ECO:0000256" key="7">
    <source>
        <dbReference type="ARBA" id="ARBA00022490"/>
    </source>
</evidence>
<keyword evidence="22" id="KW-0175">Coiled coil</keyword>
<dbReference type="GO" id="GO:0000462">
    <property type="term" value="P:maturation of SSU-rRNA from tricistronic rRNA transcript (SSU-rRNA, 5.8S rRNA, LSU-rRNA)"/>
    <property type="evidence" value="ECO:0007669"/>
    <property type="project" value="TreeGrafter"/>
</dbReference>
<comment type="similarity">
    <text evidence="20">Belongs to the TRAFAC class myosin-kinesin ATPase superfamily. Kinesin family.</text>
</comment>
<dbReference type="Gene3D" id="3.40.850.10">
    <property type="entry name" value="Kinesin motor domain"/>
    <property type="match status" value="1"/>
</dbReference>
<dbReference type="GO" id="GO:0005524">
    <property type="term" value="F:ATP binding"/>
    <property type="evidence" value="ECO:0007669"/>
    <property type="project" value="UniProtKB-UniRule"/>
</dbReference>
<dbReference type="PROSITE" id="PS50067">
    <property type="entry name" value="KINESIN_MOTOR_2"/>
    <property type="match status" value="1"/>
</dbReference>
<feature type="compositionally biased region" description="Polar residues" evidence="23">
    <location>
        <begin position="2621"/>
        <end position="2630"/>
    </location>
</feature>
<evidence type="ECO:0000256" key="11">
    <source>
        <dbReference type="ARBA" id="ARBA00022723"/>
    </source>
</evidence>
<dbReference type="PROSITE" id="PS01159">
    <property type="entry name" value="WW_DOMAIN_1"/>
    <property type="match status" value="1"/>
</dbReference>
<evidence type="ECO:0000313" key="28">
    <source>
        <dbReference type="Proteomes" id="UP000053237"/>
    </source>
</evidence>
<comment type="similarity">
    <text evidence="5 21">Belongs to the HEATR1/UTP10 family.</text>
</comment>
<name>A0A024GE98_9STRA</name>
<dbReference type="GO" id="GO:0034455">
    <property type="term" value="C:t-UTP complex"/>
    <property type="evidence" value="ECO:0007669"/>
    <property type="project" value="TreeGrafter"/>
</dbReference>
<keyword evidence="20" id="KW-0505">Motor protein</keyword>
<dbReference type="InterPro" id="IPR040659">
    <property type="entry name" value="PhetRS_B1"/>
</dbReference>
<keyword evidence="14" id="KW-0460">Magnesium</keyword>
<feature type="coiled-coil region" evidence="22">
    <location>
        <begin position="1504"/>
        <end position="1574"/>
    </location>
</feature>
<proteinExistence type="inferred from homology"/>
<dbReference type="Pfam" id="PF08146">
    <property type="entry name" value="BP28CT"/>
    <property type="match status" value="1"/>
</dbReference>
<dbReference type="InterPro" id="IPR012954">
    <property type="entry name" value="BP28_C_dom"/>
</dbReference>
<dbReference type="CDD" id="cd00201">
    <property type="entry name" value="WW"/>
    <property type="match status" value="1"/>
</dbReference>
<dbReference type="PANTHER" id="PTHR13457:SF1">
    <property type="entry name" value="HEAT REPEAT-CONTAINING PROTEIN 1"/>
    <property type="match status" value="1"/>
</dbReference>
<dbReference type="GO" id="GO:0030515">
    <property type="term" value="F:snoRNA binding"/>
    <property type="evidence" value="ECO:0007669"/>
    <property type="project" value="TreeGrafter"/>
</dbReference>
<dbReference type="SUPFAM" id="SSF53474">
    <property type="entry name" value="alpha/beta-Hydrolases"/>
    <property type="match status" value="1"/>
</dbReference>
<gene>
    <name evidence="27" type="ORF">BN9_060750</name>
</gene>
<dbReference type="InterPro" id="IPR019821">
    <property type="entry name" value="Kinesin_motor_CS"/>
</dbReference>
<dbReference type="GO" id="GO:0030686">
    <property type="term" value="C:90S preribosome"/>
    <property type="evidence" value="ECO:0007669"/>
    <property type="project" value="TreeGrafter"/>
</dbReference>
<evidence type="ECO:0000259" key="26">
    <source>
        <dbReference type="PROSITE" id="PS51483"/>
    </source>
</evidence>
<feature type="coiled-coil region" evidence="22">
    <location>
        <begin position="2934"/>
        <end position="2961"/>
    </location>
</feature>
<dbReference type="GO" id="GO:0005737">
    <property type="term" value="C:cytoplasm"/>
    <property type="evidence" value="ECO:0007669"/>
    <property type="project" value="UniProtKB-SubCell"/>
</dbReference>
<dbReference type="FunFam" id="3.50.40.10:FF:000002">
    <property type="entry name" value="phenylalanine--tRNA ligase beta subunit"/>
    <property type="match status" value="1"/>
</dbReference>
<dbReference type="Pfam" id="PF12397">
    <property type="entry name" value="U3snoRNP10"/>
    <property type="match status" value="1"/>
</dbReference>
<feature type="compositionally biased region" description="Polar residues" evidence="23">
    <location>
        <begin position="324"/>
        <end position="340"/>
    </location>
</feature>
<evidence type="ECO:0000259" key="25">
    <source>
        <dbReference type="PROSITE" id="PS50067"/>
    </source>
</evidence>
<feature type="region of interest" description="Disordered" evidence="23">
    <location>
        <begin position="1109"/>
        <end position="1162"/>
    </location>
</feature>
<dbReference type="FunFam" id="3.40.850.10:FF:000146">
    <property type="entry name" value="Kinesin-like protein"/>
    <property type="match status" value="1"/>
</dbReference>
<evidence type="ECO:0000256" key="20">
    <source>
        <dbReference type="PROSITE-ProRule" id="PRU00283"/>
    </source>
</evidence>
<comment type="subunit">
    <text evidence="6">Tetramer of two alpha and two beta subunits.</text>
</comment>
<evidence type="ECO:0000256" key="22">
    <source>
        <dbReference type="SAM" id="Coils"/>
    </source>
</evidence>
<keyword evidence="7" id="KW-0963">Cytoplasm</keyword>
<dbReference type="Gene3D" id="3.50.40.10">
    <property type="entry name" value="Phenylalanyl-trna Synthetase, Chain B, domain 3"/>
    <property type="match status" value="1"/>
</dbReference>
<dbReference type="SUPFAM" id="SSF55681">
    <property type="entry name" value="Class II aaRS and biotin synthetases"/>
    <property type="match status" value="1"/>
</dbReference>
<dbReference type="InterPro" id="IPR009061">
    <property type="entry name" value="DNA-bd_dom_put_sf"/>
</dbReference>
<feature type="domain" description="WW" evidence="24">
    <location>
        <begin position="1263"/>
        <end position="1297"/>
    </location>
</feature>
<feature type="compositionally biased region" description="Polar residues" evidence="23">
    <location>
        <begin position="363"/>
        <end position="373"/>
    </location>
</feature>
<dbReference type="GO" id="GO:0032040">
    <property type="term" value="C:small-subunit processome"/>
    <property type="evidence" value="ECO:0007669"/>
    <property type="project" value="TreeGrafter"/>
</dbReference>
<dbReference type="InterPro" id="IPR045864">
    <property type="entry name" value="aa-tRNA-synth_II/BPL/LPL"/>
</dbReference>
<comment type="cofactor">
    <cofactor evidence="1">
        <name>Mg(2+)</name>
        <dbReference type="ChEBI" id="CHEBI:18420"/>
    </cofactor>
</comment>
<evidence type="ECO:0000256" key="1">
    <source>
        <dbReference type="ARBA" id="ARBA00001946"/>
    </source>
</evidence>
<dbReference type="Gene3D" id="3.30.1470.10">
    <property type="entry name" value="Photosystem I PsaD, reaction center subunit II"/>
    <property type="match status" value="1"/>
</dbReference>
<evidence type="ECO:0000256" key="17">
    <source>
        <dbReference type="ARBA" id="ARBA00023242"/>
    </source>
</evidence>
<feature type="compositionally biased region" description="Basic and acidic residues" evidence="23">
    <location>
        <begin position="2703"/>
        <end position="2718"/>
    </location>
</feature>
<evidence type="ECO:0000256" key="5">
    <source>
        <dbReference type="ARBA" id="ARBA00010559"/>
    </source>
</evidence>
<feature type="coiled-coil region" evidence="22">
    <location>
        <begin position="5947"/>
        <end position="5978"/>
    </location>
</feature>
<dbReference type="PROSITE" id="PS50020">
    <property type="entry name" value="WW_DOMAIN_2"/>
    <property type="match status" value="1"/>
</dbReference>
<evidence type="ECO:0000256" key="10">
    <source>
        <dbReference type="ARBA" id="ARBA00022598"/>
    </source>
</evidence>
<accession>A0A024GE98</accession>
<evidence type="ECO:0000256" key="15">
    <source>
        <dbReference type="ARBA" id="ARBA00022917"/>
    </source>
</evidence>
<dbReference type="SUPFAM" id="SSF46955">
    <property type="entry name" value="Putative DNA-binding domain"/>
    <property type="match status" value="2"/>
</dbReference>
<dbReference type="Pfam" id="PF12146">
    <property type="entry name" value="Hydrolase_4"/>
    <property type="match status" value="1"/>
</dbReference>
<feature type="region of interest" description="Disordered" evidence="23">
    <location>
        <begin position="2605"/>
        <end position="2774"/>
    </location>
</feature>
<dbReference type="EMBL" id="CAIX01000092">
    <property type="protein sequence ID" value="CCI45202.1"/>
    <property type="molecule type" value="Genomic_DNA"/>
</dbReference>
<dbReference type="Gene3D" id="3.40.50.1820">
    <property type="entry name" value="alpha/beta hydrolase"/>
    <property type="match status" value="1"/>
</dbReference>
<dbReference type="Gene3D" id="1.25.10.10">
    <property type="entry name" value="Leucine-rich Repeat Variant"/>
    <property type="match status" value="1"/>
</dbReference>
<dbReference type="PANTHER" id="PTHR13457">
    <property type="entry name" value="BAP28"/>
    <property type="match status" value="1"/>
</dbReference>
<keyword evidence="28" id="KW-1185">Reference proteome</keyword>
<dbReference type="SUPFAM" id="SSF51045">
    <property type="entry name" value="WW domain"/>
    <property type="match status" value="1"/>
</dbReference>
<evidence type="ECO:0000256" key="23">
    <source>
        <dbReference type="SAM" id="MobiDB-lite"/>
    </source>
</evidence>
<dbReference type="InterPro" id="IPR041616">
    <property type="entry name" value="PheRS_beta_core"/>
</dbReference>
<dbReference type="Pfam" id="PF03484">
    <property type="entry name" value="B5"/>
    <property type="match status" value="1"/>
</dbReference>
<dbReference type="SUPFAM" id="SSF52540">
    <property type="entry name" value="P-loop containing nucleoside triphosphate hydrolases"/>
    <property type="match status" value="1"/>
</dbReference>
<evidence type="ECO:0000256" key="19">
    <source>
        <dbReference type="ARBA" id="ARBA00049255"/>
    </source>
</evidence>
<dbReference type="InterPro" id="IPR022125">
    <property type="entry name" value="U3snoRNP10_N"/>
</dbReference>